<accession>A0ABV0MGZ0</accession>
<gene>
    <name evidence="2" type="ORF">GOODEAATRI_010296</name>
</gene>
<evidence type="ECO:0000313" key="2">
    <source>
        <dbReference type="EMBL" id="MEQ2158246.1"/>
    </source>
</evidence>
<dbReference type="EMBL" id="JAHRIO010000598">
    <property type="protein sequence ID" value="MEQ2158246.1"/>
    <property type="molecule type" value="Genomic_DNA"/>
</dbReference>
<feature type="compositionally biased region" description="Polar residues" evidence="1">
    <location>
        <begin position="109"/>
        <end position="119"/>
    </location>
</feature>
<feature type="region of interest" description="Disordered" evidence="1">
    <location>
        <begin position="94"/>
        <end position="119"/>
    </location>
</feature>
<sequence length="119" mass="12691">MWVSMPKCNFPGGGSLRGSVSCWSSPDAHSTDSSSSVPGFHIVSKAKPNLPSNCAYTKTGRSLQGLVFLNKPEEEIRDKSSGCALQWMDHSSSSTAAHVATRSEHPTPRSVTPSRTQTG</sequence>
<evidence type="ECO:0000313" key="3">
    <source>
        <dbReference type="Proteomes" id="UP001476798"/>
    </source>
</evidence>
<protein>
    <submittedName>
        <fullName evidence="2">Uncharacterized protein</fullName>
    </submittedName>
</protein>
<proteinExistence type="predicted"/>
<organism evidence="2 3">
    <name type="scientific">Goodea atripinnis</name>
    <dbReference type="NCBI Taxonomy" id="208336"/>
    <lineage>
        <taxon>Eukaryota</taxon>
        <taxon>Metazoa</taxon>
        <taxon>Chordata</taxon>
        <taxon>Craniata</taxon>
        <taxon>Vertebrata</taxon>
        <taxon>Euteleostomi</taxon>
        <taxon>Actinopterygii</taxon>
        <taxon>Neopterygii</taxon>
        <taxon>Teleostei</taxon>
        <taxon>Neoteleostei</taxon>
        <taxon>Acanthomorphata</taxon>
        <taxon>Ovalentaria</taxon>
        <taxon>Atherinomorphae</taxon>
        <taxon>Cyprinodontiformes</taxon>
        <taxon>Goodeidae</taxon>
        <taxon>Goodea</taxon>
    </lineage>
</organism>
<reference evidence="2 3" key="1">
    <citation type="submission" date="2021-06" db="EMBL/GenBank/DDBJ databases">
        <authorList>
            <person name="Palmer J.M."/>
        </authorList>
    </citation>
    <scope>NUCLEOTIDE SEQUENCE [LARGE SCALE GENOMIC DNA]</scope>
    <source>
        <strain evidence="2 3">GA_2019</strain>
        <tissue evidence="2">Muscle</tissue>
    </source>
</reference>
<dbReference type="Proteomes" id="UP001476798">
    <property type="component" value="Unassembled WGS sequence"/>
</dbReference>
<comment type="caution">
    <text evidence="2">The sequence shown here is derived from an EMBL/GenBank/DDBJ whole genome shotgun (WGS) entry which is preliminary data.</text>
</comment>
<evidence type="ECO:0000256" key="1">
    <source>
        <dbReference type="SAM" id="MobiDB-lite"/>
    </source>
</evidence>
<name>A0ABV0MGZ0_9TELE</name>
<keyword evidence="3" id="KW-1185">Reference proteome</keyword>